<name>X0UF89_9ZZZZ</name>
<dbReference type="Pfam" id="PF00990">
    <property type="entry name" value="GGDEF"/>
    <property type="match status" value="1"/>
</dbReference>
<dbReference type="CDD" id="cd01949">
    <property type="entry name" value="GGDEF"/>
    <property type="match status" value="1"/>
</dbReference>
<sequence>PLSLLMVDIDQFKQFNDSHGHVDGDCALRGTATTITNTIRPGDMASRYGGEEFLIILPDCSLDSALTAAERLREAVSGTVFTNPDGELLPPVTISVGVAEMCDDPTMEELIKSTDAALYRAKKSGRDCVCA</sequence>
<evidence type="ECO:0000259" key="1">
    <source>
        <dbReference type="PROSITE" id="PS50887"/>
    </source>
</evidence>
<dbReference type="NCBIfam" id="TIGR00254">
    <property type="entry name" value="GGDEF"/>
    <property type="match status" value="1"/>
</dbReference>
<dbReference type="GO" id="GO:0005886">
    <property type="term" value="C:plasma membrane"/>
    <property type="evidence" value="ECO:0007669"/>
    <property type="project" value="TreeGrafter"/>
</dbReference>
<dbReference type="PANTHER" id="PTHR45138:SF9">
    <property type="entry name" value="DIGUANYLATE CYCLASE DGCM-RELATED"/>
    <property type="match status" value="1"/>
</dbReference>
<dbReference type="GO" id="GO:0052621">
    <property type="term" value="F:diguanylate cyclase activity"/>
    <property type="evidence" value="ECO:0007669"/>
    <property type="project" value="TreeGrafter"/>
</dbReference>
<proteinExistence type="predicted"/>
<dbReference type="InterPro" id="IPR029787">
    <property type="entry name" value="Nucleotide_cyclase"/>
</dbReference>
<dbReference type="GO" id="GO:1902201">
    <property type="term" value="P:negative regulation of bacterial-type flagellum-dependent cell motility"/>
    <property type="evidence" value="ECO:0007669"/>
    <property type="project" value="TreeGrafter"/>
</dbReference>
<protein>
    <recommendedName>
        <fullName evidence="1">GGDEF domain-containing protein</fullName>
    </recommendedName>
</protein>
<accession>X0UF89</accession>
<feature type="domain" description="GGDEF" evidence="1">
    <location>
        <begin position="1"/>
        <end position="131"/>
    </location>
</feature>
<dbReference type="InterPro" id="IPR050469">
    <property type="entry name" value="Diguanylate_Cyclase"/>
</dbReference>
<evidence type="ECO:0000313" key="2">
    <source>
        <dbReference type="EMBL" id="GAF99047.1"/>
    </source>
</evidence>
<dbReference type="SUPFAM" id="SSF55073">
    <property type="entry name" value="Nucleotide cyclase"/>
    <property type="match status" value="1"/>
</dbReference>
<dbReference type="InterPro" id="IPR000160">
    <property type="entry name" value="GGDEF_dom"/>
</dbReference>
<gene>
    <name evidence="2" type="ORF">S01H1_20219</name>
</gene>
<dbReference type="Gene3D" id="3.30.70.270">
    <property type="match status" value="1"/>
</dbReference>
<dbReference type="SMART" id="SM00267">
    <property type="entry name" value="GGDEF"/>
    <property type="match status" value="1"/>
</dbReference>
<dbReference type="PANTHER" id="PTHR45138">
    <property type="entry name" value="REGULATORY COMPONENTS OF SENSORY TRANSDUCTION SYSTEM"/>
    <property type="match status" value="1"/>
</dbReference>
<dbReference type="EMBL" id="BARS01011029">
    <property type="protein sequence ID" value="GAF99047.1"/>
    <property type="molecule type" value="Genomic_DNA"/>
</dbReference>
<dbReference type="AlphaFoldDB" id="X0UF89"/>
<comment type="caution">
    <text evidence="2">The sequence shown here is derived from an EMBL/GenBank/DDBJ whole genome shotgun (WGS) entry which is preliminary data.</text>
</comment>
<feature type="non-terminal residue" evidence="2">
    <location>
        <position position="1"/>
    </location>
</feature>
<dbReference type="PROSITE" id="PS50887">
    <property type="entry name" value="GGDEF"/>
    <property type="match status" value="1"/>
</dbReference>
<dbReference type="FunFam" id="3.30.70.270:FF:000001">
    <property type="entry name" value="Diguanylate cyclase domain protein"/>
    <property type="match status" value="1"/>
</dbReference>
<reference evidence="2" key="1">
    <citation type="journal article" date="2014" name="Front. Microbiol.">
        <title>High frequency of phylogenetically diverse reductive dehalogenase-homologous genes in deep subseafloor sedimentary metagenomes.</title>
        <authorList>
            <person name="Kawai M."/>
            <person name="Futagami T."/>
            <person name="Toyoda A."/>
            <person name="Takaki Y."/>
            <person name="Nishi S."/>
            <person name="Hori S."/>
            <person name="Arai W."/>
            <person name="Tsubouchi T."/>
            <person name="Morono Y."/>
            <person name="Uchiyama I."/>
            <person name="Ito T."/>
            <person name="Fujiyama A."/>
            <person name="Inagaki F."/>
            <person name="Takami H."/>
        </authorList>
    </citation>
    <scope>NUCLEOTIDE SEQUENCE</scope>
    <source>
        <strain evidence="2">Expedition CK06-06</strain>
    </source>
</reference>
<organism evidence="2">
    <name type="scientific">marine sediment metagenome</name>
    <dbReference type="NCBI Taxonomy" id="412755"/>
    <lineage>
        <taxon>unclassified sequences</taxon>
        <taxon>metagenomes</taxon>
        <taxon>ecological metagenomes</taxon>
    </lineage>
</organism>
<dbReference type="GO" id="GO:0043709">
    <property type="term" value="P:cell adhesion involved in single-species biofilm formation"/>
    <property type="evidence" value="ECO:0007669"/>
    <property type="project" value="TreeGrafter"/>
</dbReference>
<dbReference type="InterPro" id="IPR043128">
    <property type="entry name" value="Rev_trsase/Diguanyl_cyclase"/>
</dbReference>